<dbReference type="Proteomes" id="UP000633219">
    <property type="component" value="Unassembled WGS sequence"/>
</dbReference>
<keyword evidence="2" id="KW-0378">Hydrolase</keyword>
<reference evidence="2" key="1">
    <citation type="submission" date="2021-01" db="EMBL/GenBank/DDBJ databases">
        <title>Rhizobium sp. strain KVB221 16S ribosomal RNA gene Genome sequencing and assembly.</title>
        <authorList>
            <person name="Kang M."/>
        </authorList>
    </citation>
    <scope>NUCLEOTIDE SEQUENCE</scope>
    <source>
        <strain evidence="2">KVB221</strain>
    </source>
</reference>
<dbReference type="AlphaFoldDB" id="A0A936YN48"/>
<dbReference type="Pfam" id="PF12697">
    <property type="entry name" value="Abhydrolase_6"/>
    <property type="match status" value="1"/>
</dbReference>
<dbReference type="GO" id="GO:0016787">
    <property type="term" value="F:hydrolase activity"/>
    <property type="evidence" value="ECO:0007669"/>
    <property type="project" value="UniProtKB-KW"/>
</dbReference>
<dbReference type="Gene3D" id="3.40.50.1820">
    <property type="entry name" value="alpha/beta hydrolase"/>
    <property type="match status" value="1"/>
</dbReference>
<organism evidence="2 3">
    <name type="scientific">Rhizobium setariae</name>
    <dbReference type="NCBI Taxonomy" id="2801340"/>
    <lineage>
        <taxon>Bacteria</taxon>
        <taxon>Pseudomonadati</taxon>
        <taxon>Pseudomonadota</taxon>
        <taxon>Alphaproteobacteria</taxon>
        <taxon>Hyphomicrobiales</taxon>
        <taxon>Rhizobiaceae</taxon>
        <taxon>Rhizobium/Agrobacterium group</taxon>
        <taxon>Rhizobium</taxon>
    </lineage>
</organism>
<proteinExistence type="predicted"/>
<accession>A0A936YN48</accession>
<dbReference type="InterPro" id="IPR029058">
    <property type="entry name" value="AB_hydrolase_fold"/>
</dbReference>
<keyword evidence="3" id="KW-1185">Reference proteome</keyword>
<name>A0A936YN48_9HYPH</name>
<dbReference type="SUPFAM" id="SSF53474">
    <property type="entry name" value="alpha/beta-Hydrolases"/>
    <property type="match status" value="1"/>
</dbReference>
<evidence type="ECO:0000313" key="3">
    <source>
        <dbReference type="Proteomes" id="UP000633219"/>
    </source>
</evidence>
<comment type="caution">
    <text evidence="2">The sequence shown here is derived from an EMBL/GenBank/DDBJ whole genome shotgun (WGS) entry which is preliminary data.</text>
</comment>
<gene>
    <name evidence="2" type="ORF">JJB09_15800</name>
</gene>
<dbReference type="EMBL" id="JAEQNC010000008">
    <property type="protein sequence ID" value="MBL0373495.1"/>
    <property type="molecule type" value="Genomic_DNA"/>
</dbReference>
<evidence type="ECO:0000259" key="1">
    <source>
        <dbReference type="Pfam" id="PF12697"/>
    </source>
</evidence>
<dbReference type="PANTHER" id="PTHR43798">
    <property type="entry name" value="MONOACYLGLYCEROL LIPASE"/>
    <property type="match status" value="1"/>
</dbReference>
<evidence type="ECO:0000313" key="2">
    <source>
        <dbReference type="EMBL" id="MBL0373495.1"/>
    </source>
</evidence>
<feature type="domain" description="AB hydrolase-1" evidence="1">
    <location>
        <begin position="25"/>
        <end position="253"/>
    </location>
</feature>
<dbReference type="InterPro" id="IPR000073">
    <property type="entry name" value="AB_hydrolase_1"/>
</dbReference>
<dbReference type="RefSeq" id="WP_201660045.1">
    <property type="nucleotide sequence ID" value="NZ_JAEQNC010000008.1"/>
</dbReference>
<sequence>MLTIPQRSKTRSGVAYVETGSGEALVLVHGVGMRLEAWAPQIAALRHTHRVIAVDMPGHGASERIPSSSTLSDFVAWFGTFLDELDIKQANVAGHSMGALIAGGAAARFGDTIRRVALLNAVYKRDATARTAVRLRAAQIENGQIDPEAPLKRWFSEEEVTSEAYRLTGSWLKQIDRQGYATAYSAFADGDATYADAWPRISCPALFLTGEDDPNSTAEMAEVMAKAAQNGVAKIIAGHRHMVNLTAPDVVNEILKEWLSREAKPS</sequence>
<dbReference type="InterPro" id="IPR050266">
    <property type="entry name" value="AB_hydrolase_sf"/>
</dbReference>
<protein>
    <submittedName>
        <fullName evidence="2">Alpha/beta hydrolase</fullName>
    </submittedName>
</protein>
<dbReference type="PRINTS" id="PR00111">
    <property type="entry name" value="ABHYDROLASE"/>
</dbReference>